<dbReference type="InterPro" id="IPR055089">
    <property type="entry name" value="COP9_N"/>
</dbReference>
<dbReference type="Proteomes" id="UP000693970">
    <property type="component" value="Unassembled WGS sequence"/>
</dbReference>
<evidence type="ECO:0000256" key="1">
    <source>
        <dbReference type="ARBA" id="ARBA00022490"/>
    </source>
</evidence>
<sequence length="514" mass="55558">MDQNVPPAGGTPTSSLMLPPAFIEDPAGYLTSVVSRRPSRQGMGMISGAIAKWFVAAAPKSVMDATPSSNGDGTANAATAPHPAAQVAAHYLRAAAVHLQSSTQATVGNVEQEKFKKKCQFEVLEAVGAAATLCTNRTAISSSGILPTLEQMMVQGQFDADAASLFVLDVASSRPNLSSKGGPFSSSSSFYPPLKQAGVEFLQCAILSEQYRYAARSVEGTWPRPTSNVTIKTVLRYYYLRGIVHLGCGDYMMAHRCWWTCLSVPADACSAIMVAAWKKLSLVQPLLDRYRGASNVFQKKSSTSADATRFPRSMSKAVGRMLTTARENRDEAVLLYSQLGPATEKGNMELVKTLIETHETILKSDGNYGLAQECLKRVQQNLVWEASQLFSVVSVTQLARRWKMSPDHVPQRLMESLVPCQLEDDGMVVFGIGGSTGIGSNQGGIPEAISQPHTDTCWTDLSQWMQLLERLQHLDASISTSTRYHALTRKETKGGADSGETSVLGLLPRGVQDL</sequence>
<keyword evidence="5" id="KW-1185">Reference proteome</keyword>
<gene>
    <name evidence="4" type="ORF">IV203_030921</name>
</gene>
<dbReference type="PANTHER" id="PTHR10758:SF1">
    <property type="entry name" value="COP9 SIGNALOSOME COMPLEX SUBUNIT 3"/>
    <property type="match status" value="1"/>
</dbReference>
<feature type="region of interest" description="Disordered" evidence="2">
    <location>
        <begin position="489"/>
        <end position="514"/>
    </location>
</feature>
<dbReference type="GO" id="GO:0006511">
    <property type="term" value="P:ubiquitin-dependent protein catabolic process"/>
    <property type="evidence" value="ECO:0007669"/>
    <property type="project" value="TreeGrafter"/>
</dbReference>
<comment type="caution">
    <text evidence="4">The sequence shown here is derived from an EMBL/GenBank/DDBJ whole genome shotgun (WGS) entry which is preliminary data.</text>
</comment>
<protein>
    <recommendedName>
        <fullName evidence="3">COP9 signalosome complex subunit 3 N-terminal helical repeats domain-containing protein</fullName>
    </recommendedName>
</protein>
<feature type="domain" description="COP9 signalosome complex subunit 3 N-terminal helical repeats" evidence="3">
    <location>
        <begin position="227"/>
        <end position="284"/>
    </location>
</feature>
<evidence type="ECO:0000259" key="3">
    <source>
        <dbReference type="Pfam" id="PF22788"/>
    </source>
</evidence>
<proteinExistence type="predicted"/>
<evidence type="ECO:0000313" key="5">
    <source>
        <dbReference type="Proteomes" id="UP000693970"/>
    </source>
</evidence>
<name>A0A9K3LUH3_9STRA</name>
<evidence type="ECO:0000313" key="4">
    <source>
        <dbReference type="EMBL" id="KAG7368178.1"/>
    </source>
</evidence>
<dbReference type="Pfam" id="PF22788">
    <property type="entry name" value="COP9_hel_rpt"/>
    <property type="match status" value="1"/>
</dbReference>
<organism evidence="4 5">
    <name type="scientific">Nitzschia inconspicua</name>
    <dbReference type="NCBI Taxonomy" id="303405"/>
    <lineage>
        <taxon>Eukaryota</taxon>
        <taxon>Sar</taxon>
        <taxon>Stramenopiles</taxon>
        <taxon>Ochrophyta</taxon>
        <taxon>Bacillariophyta</taxon>
        <taxon>Bacillariophyceae</taxon>
        <taxon>Bacillariophycidae</taxon>
        <taxon>Bacillariales</taxon>
        <taxon>Bacillariaceae</taxon>
        <taxon>Nitzschia</taxon>
    </lineage>
</organism>
<evidence type="ECO:0000256" key="2">
    <source>
        <dbReference type="SAM" id="MobiDB-lite"/>
    </source>
</evidence>
<dbReference type="PANTHER" id="PTHR10758">
    <property type="entry name" value="26S PROTEASOME NON-ATPASE REGULATORY SUBUNIT 3/COP9 SIGNALOSOME COMPLEX SUBUNIT 3"/>
    <property type="match status" value="1"/>
</dbReference>
<reference evidence="4" key="2">
    <citation type="submission" date="2021-04" db="EMBL/GenBank/DDBJ databases">
        <authorList>
            <person name="Podell S."/>
        </authorList>
    </citation>
    <scope>NUCLEOTIDE SEQUENCE</scope>
    <source>
        <strain evidence="4">Hildebrandi</strain>
    </source>
</reference>
<dbReference type="AlphaFoldDB" id="A0A9K3LUH3"/>
<dbReference type="InterPro" id="IPR050756">
    <property type="entry name" value="CSN3"/>
</dbReference>
<keyword evidence="1" id="KW-0963">Cytoplasm</keyword>
<dbReference type="OrthoDB" id="47480at2759"/>
<dbReference type="EMBL" id="JAGRRH010000006">
    <property type="protein sequence ID" value="KAG7368178.1"/>
    <property type="molecule type" value="Genomic_DNA"/>
</dbReference>
<reference evidence="4" key="1">
    <citation type="journal article" date="2021" name="Sci. Rep.">
        <title>Diploid genomic architecture of Nitzschia inconspicua, an elite biomass production diatom.</title>
        <authorList>
            <person name="Oliver A."/>
            <person name="Podell S."/>
            <person name="Pinowska A."/>
            <person name="Traller J.C."/>
            <person name="Smith S.R."/>
            <person name="McClure R."/>
            <person name="Beliaev A."/>
            <person name="Bohutskyi P."/>
            <person name="Hill E.A."/>
            <person name="Rabines A."/>
            <person name="Zheng H."/>
            <person name="Allen L.Z."/>
            <person name="Kuo A."/>
            <person name="Grigoriev I.V."/>
            <person name="Allen A.E."/>
            <person name="Hazlebeck D."/>
            <person name="Allen E.E."/>
        </authorList>
    </citation>
    <scope>NUCLEOTIDE SEQUENCE</scope>
    <source>
        <strain evidence="4">Hildebrandi</strain>
    </source>
</reference>
<dbReference type="GO" id="GO:0008180">
    <property type="term" value="C:COP9 signalosome"/>
    <property type="evidence" value="ECO:0007669"/>
    <property type="project" value="TreeGrafter"/>
</dbReference>
<accession>A0A9K3LUH3</accession>